<evidence type="ECO:0000313" key="7">
    <source>
        <dbReference type="Proteomes" id="UP000436801"/>
    </source>
</evidence>
<feature type="domain" description="Glycosyltransferase subfamily 4-like N-terminal" evidence="3">
    <location>
        <begin position="29"/>
        <end position="190"/>
    </location>
</feature>
<dbReference type="RefSeq" id="WP_149681173.1">
    <property type="nucleotide sequence ID" value="NZ_FNBI01000001.1"/>
</dbReference>
<organism evidence="5 6">
    <name type="scientific">Sphingomonas carotinifaciens</name>
    <dbReference type="NCBI Taxonomy" id="1166323"/>
    <lineage>
        <taxon>Bacteria</taxon>
        <taxon>Pseudomonadati</taxon>
        <taxon>Pseudomonadota</taxon>
        <taxon>Alphaproteobacteria</taxon>
        <taxon>Sphingomonadales</taxon>
        <taxon>Sphingomonadaceae</taxon>
        <taxon>Sphingomonas</taxon>
    </lineage>
</organism>
<dbReference type="OrthoDB" id="9790710at2"/>
<proteinExistence type="predicted"/>
<feature type="region of interest" description="Disordered" evidence="1">
    <location>
        <begin position="379"/>
        <end position="400"/>
    </location>
</feature>
<dbReference type="Pfam" id="PF13439">
    <property type="entry name" value="Glyco_transf_4"/>
    <property type="match status" value="1"/>
</dbReference>
<dbReference type="AlphaFoldDB" id="A0A1G7G5C7"/>
<evidence type="ECO:0000313" key="4">
    <source>
        <dbReference type="EMBL" id="MWC42710.1"/>
    </source>
</evidence>
<evidence type="ECO:0000313" key="6">
    <source>
        <dbReference type="Proteomes" id="UP000323502"/>
    </source>
</evidence>
<dbReference type="Pfam" id="PF00534">
    <property type="entry name" value="Glycos_transf_1"/>
    <property type="match status" value="1"/>
</dbReference>
<dbReference type="Proteomes" id="UP000323502">
    <property type="component" value="Unassembled WGS sequence"/>
</dbReference>
<keyword evidence="6" id="KW-1185">Reference proteome</keyword>
<accession>A0A1G7G5C7</accession>
<dbReference type="PANTHER" id="PTHR46401">
    <property type="entry name" value="GLYCOSYLTRANSFERASE WBBK-RELATED"/>
    <property type="match status" value="1"/>
</dbReference>
<evidence type="ECO:0000259" key="2">
    <source>
        <dbReference type="Pfam" id="PF00534"/>
    </source>
</evidence>
<dbReference type="SUPFAM" id="SSF53756">
    <property type="entry name" value="UDP-Glycosyltransferase/glycogen phosphorylase"/>
    <property type="match status" value="1"/>
</dbReference>
<dbReference type="InterPro" id="IPR028098">
    <property type="entry name" value="Glyco_trans_4-like_N"/>
</dbReference>
<sequence>MVQRASAHSGDATEPTICVTGLRGFPNVMGGVESHCEELLPRIKALWPAHTSVVLGRAGYLPEKRSVFKGVEMVGVPCPRQKHLEAILATLVAVVMAWRQGASLVHIHAIGPGLMAPLARLLGLRVVVTHHGTDYHRAKWGIVAKTALRFGEWLALTFAHRIIAVSPSLARQLRETFPARADDIHYIPNGAPELPRDADPKLVLERLGIDAPFLLAVGRLVPEKGLHDLIEAFERSSCTAKLVIVGAADHQDQYAKSLLARAGERVVFAGVQSRATLRCLYERCTLFVMPSYHEGLPIAALEAASCGAKMLLSDIPACRDIGLSARNYFPTGDVDVLTERLSEDCEPLAIDRGQIRRRFSWDKAAQETMTVYRAALSADAEPNAAPEAARAEWDERPART</sequence>
<dbReference type="Proteomes" id="UP000436801">
    <property type="component" value="Unassembled WGS sequence"/>
</dbReference>
<reference evidence="4 7" key="2">
    <citation type="submission" date="2019-12" db="EMBL/GenBank/DDBJ databases">
        <authorList>
            <person name="Zheng J."/>
        </authorList>
    </citation>
    <scope>NUCLEOTIDE SEQUENCE [LARGE SCALE GENOMIC DNA]</scope>
    <source>
        <strain evidence="4 7">DSM 27347</strain>
    </source>
</reference>
<evidence type="ECO:0000259" key="3">
    <source>
        <dbReference type="Pfam" id="PF13439"/>
    </source>
</evidence>
<feature type="compositionally biased region" description="Low complexity" evidence="1">
    <location>
        <begin position="379"/>
        <end position="388"/>
    </location>
</feature>
<dbReference type="CDD" id="cd03801">
    <property type="entry name" value="GT4_PimA-like"/>
    <property type="match status" value="1"/>
</dbReference>
<dbReference type="EMBL" id="WSUT01000005">
    <property type="protein sequence ID" value="MWC42710.1"/>
    <property type="molecule type" value="Genomic_DNA"/>
</dbReference>
<protein>
    <submittedName>
        <fullName evidence="4 5">Glycosyltransferase</fullName>
    </submittedName>
</protein>
<dbReference type="Gene3D" id="3.40.50.2000">
    <property type="entry name" value="Glycogen Phosphorylase B"/>
    <property type="match status" value="2"/>
</dbReference>
<gene>
    <name evidence="4" type="ORF">GQR91_03435</name>
    <name evidence="5" type="ORF">SAMN05216557_101712</name>
</gene>
<dbReference type="GO" id="GO:0016757">
    <property type="term" value="F:glycosyltransferase activity"/>
    <property type="evidence" value="ECO:0007669"/>
    <property type="project" value="InterPro"/>
</dbReference>
<evidence type="ECO:0000313" key="5">
    <source>
        <dbReference type="EMBL" id="SDE83313.1"/>
    </source>
</evidence>
<reference evidence="5 6" key="1">
    <citation type="submission" date="2016-10" db="EMBL/GenBank/DDBJ databases">
        <authorList>
            <person name="Varghese N."/>
            <person name="Submissions S."/>
        </authorList>
    </citation>
    <scope>NUCLEOTIDE SEQUENCE [LARGE SCALE GENOMIC DNA]</scope>
    <source>
        <strain evidence="5 6">S7-754</strain>
    </source>
</reference>
<feature type="compositionally biased region" description="Basic and acidic residues" evidence="1">
    <location>
        <begin position="389"/>
        <end position="400"/>
    </location>
</feature>
<keyword evidence="5" id="KW-0808">Transferase</keyword>
<dbReference type="EMBL" id="FNBI01000001">
    <property type="protein sequence ID" value="SDE83313.1"/>
    <property type="molecule type" value="Genomic_DNA"/>
</dbReference>
<evidence type="ECO:0000256" key="1">
    <source>
        <dbReference type="SAM" id="MobiDB-lite"/>
    </source>
</evidence>
<dbReference type="PANTHER" id="PTHR46401:SF8">
    <property type="entry name" value="BLL6006 PROTEIN"/>
    <property type="match status" value="1"/>
</dbReference>
<feature type="domain" description="Glycosyl transferase family 1" evidence="2">
    <location>
        <begin position="210"/>
        <end position="325"/>
    </location>
</feature>
<dbReference type="InterPro" id="IPR001296">
    <property type="entry name" value="Glyco_trans_1"/>
</dbReference>
<name>A0A1G7G5C7_9SPHN</name>